<sequence length="127" mass="13680">MASAPSPATVAGVCGGPHGDCACWLDWESGGGNGESAGMGAGGDIWAVVCGGGRQSRATGMGWCWKERRGDRCRLVWRQLKGTEETDVVAGWRWCWIGNEQTSATQETCIMIFYLIWRGLPKNRSGP</sequence>
<evidence type="ECO:0000313" key="2">
    <source>
        <dbReference type="Proteomes" id="UP000007305"/>
    </source>
</evidence>
<reference evidence="2" key="1">
    <citation type="submission" date="2015-12" db="EMBL/GenBank/DDBJ databases">
        <title>Update maize B73 reference genome by single molecule sequencing technologies.</title>
        <authorList>
            <consortium name="Maize Genome Sequencing Project"/>
            <person name="Ware D."/>
        </authorList>
    </citation>
    <scope>NUCLEOTIDE SEQUENCE [LARGE SCALE GENOMIC DNA]</scope>
    <source>
        <strain evidence="2">cv. B73</strain>
    </source>
</reference>
<accession>A0A804M309</accession>
<reference evidence="1" key="2">
    <citation type="submission" date="2019-07" db="EMBL/GenBank/DDBJ databases">
        <authorList>
            <person name="Seetharam A."/>
            <person name="Woodhouse M."/>
            <person name="Cannon E."/>
        </authorList>
    </citation>
    <scope>NUCLEOTIDE SEQUENCE [LARGE SCALE GENOMIC DNA]</scope>
    <source>
        <strain evidence="1">cv. B73</strain>
    </source>
</reference>
<evidence type="ECO:0000313" key="1">
    <source>
        <dbReference type="EnsemblPlants" id="Zm00001eb055370_P001"/>
    </source>
</evidence>
<dbReference type="Proteomes" id="UP000007305">
    <property type="component" value="Chromosome 1"/>
</dbReference>
<dbReference type="Gramene" id="Zm00001eb055370_T001">
    <property type="protein sequence ID" value="Zm00001eb055370_P001"/>
    <property type="gene ID" value="Zm00001eb055370"/>
</dbReference>
<proteinExistence type="predicted"/>
<dbReference type="AlphaFoldDB" id="A0A804M309"/>
<name>A0A804M309_MAIZE</name>
<protein>
    <submittedName>
        <fullName evidence="1">Uncharacterized protein</fullName>
    </submittedName>
</protein>
<organism evidence="1 2">
    <name type="scientific">Zea mays</name>
    <name type="common">Maize</name>
    <dbReference type="NCBI Taxonomy" id="4577"/>
    <lineage>
        <taxon>Eukaryota</taxon>
        <taxon>Viridiplantae</taxon>
        <taxon>Streptophyta</taxon>
        <taxon>Embryophyta</taxon>
        <taxon>Tracheophyta</taxon>
        <taxon>Spermatophyta</taxon>
        <taxon>Magnoliopsida</taxon>
        <taxon>Liliopsida</taxon>
        <taxon>Poales</taxon>
        <taxon>Poaceae</taxon>
        <taxon>PACMAD clade</taxon>
        <taxon>Panicoideae</taxon>
        <taxon>Andropogonodae</taxon>
        <taxon>Andropogoneae</taxon>
        <taxon>Tripsacinae</taxon>
        <taxon>Zea</taxon>
    </lineage>
</organism>
<keyword evidence="2" id="KW-1185">Reference proteome</keyword>
<dbReference type="EnsemblPlants" id="Zm00001eb055370_T001">
    <property type="protein sequence ID" value="Zm00001eb055370_P001"/>
    <property type="gene ID" value="Zm00001eb055370"/>
</dbReference>
<reference evidence="1" key="3">
    <citation type="submission" date="2021-05" db="UniProtKB">
        <authorList>
            <consortium name="EnsemblPlants"/>
        </authorList>
    </citation>
    <scope>IDENTIFICATION</scope>
    <source>
        <strain evidence="1">cv. B73</strain>
    </source>
</reference>
<dbReference type="InParanoid" id="A0A804M309"/>